<organism evidence="3 4">
    <name type="scientific">Micromonospora cathayae</name>
    <dbReference type="NCBI Taxonomy" id="3028804"/>
    <lineage>
        <taxon>Bacteria</taxon>
        <taxon>Bacillati</taxon>
        <taxon>Actinomycetota</taxon>
        <taxon>Actinomycetes</taxon>
        <taxon>Micromonosporales</taxon>
        <taxon>Micromonosporaceae</taxon>
        <taxon>Micromonospora</taxon>
    </lineage>
</organism>
<reference evidence="3 4" key="1">
    <citation type="submission" date="2023-02" db="EMBL/GenBank/DDBJ databases">
        <authorList>
            <person name="Mo P."/>
        </authorList>
    </citation>
    <scope>NUCLEOTIDE SEQUENCE [LARGE SCALE GENOMIC DNA]</scope>
    <source>
        <strain evidence="3 4">HUAS 3</strain>
    </source>
</reference>
<dbReference type="EMBL" id="CP118615">
    <property type="protein sequence ID" value="WDZ88075.1"/>
    <property type="molecule type" value="Genomic_DNA"/>
</dbReference>
<evidence type="ECO:0000256" key="1">
    <source>
        <dbReference type="SAM" id="MobiDB-lite"/>
    </source>
</evidence>
<name>A0ABY7ZYI8_9ACTN</name>
<protein>
    <submittedName>
        <fullName evidence="3">SCP2 sterol-binding domain-containing protein</fullName>
    </submittedName>
</protein>
<dbReference type="Gene3D" id="3.30.1050.10">
    <property type="entry name" value="SCP2 sterol-binding domain"/>
    <property type="match status" value="1"/>
</dbReference>
<sequence length="113" mass="12559">MAGRHPDLPETTAGTIRLDMTEDGCTDHWYLTLADQHVRVTRSAEDAELVIRADRQVFDELATGQARIGATLMRNDLTVQGQLPLLMSLRRLFPGPADARHPRDVARGGGDRR</sequence>
<dbReference type="SUPFAM" id="SSF55718">
    <property type="entry name" value="SCP-like"/>
    <property type="match status" value="1"/>
</dbReference>
<dbReference type="InterPro" id="IPR036527">
    <property type="entry name" value="SCP2_sterol-bd_dom_sf"/>
</dbReference>
<evidence type="ECO:0000313" key="3">
    <source>
        <dbReference type="EMBL" id="WDZ88075.1"/>
    </source>
</evidence>
<evidence type="ECO:0000313" key="4">
    <source>
        <dbReference type="Proteomes" id="UP001219605"/>
    </source>
</evidence>
<feature type="compositionally biased region" description="Basic and acidic residues" evidence="1">
    <location>
        <begin position="98"/>
        <end position="113"/>
    </location>
</feature>
<evidence type="ECO:0000259" key="2">
    <source>
        <dbReference type="Pfam" id="PF02036"/>
    </source>
</evidence>
<dbReference type="RefSeq" id="WP_275035136.1">
    <property type="nucleotide sequence ID" value="NZ_CP118615.1"/>
</dbReference>
<proteinExistence type="predicted"/>
<accession>A0ABY7ZYI8</accession>
<feature type="region of interest" description="Disordered" evidence="1">
    <location>
        <begin position="94"/>
        <end position="113"/>
    </location>
</feature>
<dbReference type="InterPro" id="IPR003033">
    <property type="entry name" value="SCP2_sterol-bd_dom"/>
</dbReference>
<keyword evidence="4" id="KW-1185">Reference proteome</keyword>
<dbReference type="Pfam" id="PF02036">
    <property type="entry name" value="SCP2"/>
    <property type="match status" value="1"/>
</dbReference>
<gene>
    <name evidence="3" type="ORF">PVK37_15925</name>
</gene>
<dbReference type="Proteomes" id="UP001219605">
    <property type="component" value="Chromosome"/>
</dbReference>
<feature type="domain" description="SCP2" evidence="2">
    <location>
        <begin position="11"/>
        <end position="93"/>
    </location>
</feature>